<sequence>MGQFDFYNRRPAMIGSGNFRQYAVLAALIETTQGPAFLLEKRSEKLNRQPGEICFPGGRIDPGEKPVDGAVREAMEELLLHRRQIELIGPGDVFISPFNFMIHPFLGRLRDYNHSFSLEEVSEVFTVPLRFFHENKPQKYFNRLVLELPEDFPYESIPGGGNYRFGKGTYEINFYQYEDKIIWGMTAIIIQSMVELIDQYQLL</sequence>
<feature type="domain" description="Nudix hydrolase" evidence="7">
    <location>
        <begin position="19"/>
        <end position="150"/>
    </location>
</feature>
<evidence type="ECO:0000256" key="5">
    <source>
        <dbReference type="ARBA" id="ARBA00022842"/>
    </source>
</evidence>
<dbReference type="PANTHER" id="PTHR12992:SF11">
    <property type="entry name" value="MITOCHONDRIAL COENZYME A DIPHOSPHATASE NUDT8"/>
    <property type="match status" value="1"/>
</dbReference>
<keyword evidence="4" id="KW-0378">Hydrolase</keyword>
<evidence type="ECO:0000256" key="6">
    <source>
        <dbReference type="ARBA" id="ARBA00023211"/>
    </source>
</evidence>
<comment type="cofactor">
    <cofactor evidence="2">
        <name>Mg(2+)</name>
        <dbReference type="ChEBI" id="CHEBI:18420"/>
    </cofactor>
</comment>
<evidence type="ECO:0000259" key="7">
    <source>
        <dbReference type="PROSITE" id="PS51462"/>
    </source>
</evidence>
<proteinExistence type="predicted"/>
<dbReference type="RefSeq" id="WP_186893360.1">
    <property type="nucleotide sequence ID" value="NZ_WJBE01000002.1"/>
</dbReference>
<name>A0ABR6YUA9_9FIRM</name>
<dbReference type="PANTHER" id="PTHR12992">
    <property type="entry name" value="NUDIX HYDROLASE"/>
    <property type="match status" value="1"/>
</dbReference>
<protein>
    <submittedName>
        <fullName evidence="8">NUDIX domain-containing protein</fullName>
    </submittedName>
</protein>
<organism evidence="8 9">
    <name type="scientific">Acetobacterium malicum</name>
    <dbReference type="NCBI Taxonomy" id="52692"/>
    <lineage>
        <taxon>Bacteria</taxon>
        <taxon>Bacillati</taxon>
        <taxon>Bacillota</taxon>
        <taxon>Clostridia</taxon>
        <taxon>Eubacteriales</taxon>
        <taxon>Eubacteriaceae</taxon>
        <taxon>Acetobacterium</taxon>
    </lineage>
</organism>
<dbReference type="InterPro" id="IPR000086">
    <property type="entry name" value="NUDIX_hydrolase_dom"/>
</dbReference>
<evidence type="ECO:0000313" key="9">
    <source>
        <dbReference type="Proteomes" id="UP000622405"/>
    </source>
</evidence>
<dbReference type="InterPro" id="IPR045121">
    <property type="entry name" value="CoAse"/>
</dbReference>
<evidence type="ECO:0000256" key="3">
    <source>
        <dbReference type="ARBA" id="ARBA00022723"/>
    </source>
</evidence>
<dbReference type="Pfam" id="PF00293">
    <property type="entry name" value="NUDIX"/>
    <property type="match status" value="1"/>
</dbReference>
<evidence type="ECO:0000256" key="1">
    <source>
        <dbReference type="ARBA" id="ARBA00001936"/>
    </source>
</evidence>
<evidence type="ECO:0000256" key="2">
    <source>
        <dbReference type="ARBA" id="ARBA00001946"/>
    </source>
</evidence>
<reference evidence="8 9" key="1">
    <citation type="journal article" date="2020" name="mSystems">
        <title>Defining Genomic and Predicted Metabolic Features of the Acetobacterium Genus.</title>
        <authorList>
            <person name="Ross D.E."/>
            <person name="Marshall C.W."/>
            <person name="Gulliver D."/>
            <person name="May H.D."/>
            <person name="Norman R.S."/>
        </authorList>
    </citation>
    <scope>NUCLEOTIDE SEQUENCE [LARGE SCALE GENOMIC DNA]</scope>
    <source>
        <strain evidence="8 9">DSM 4132</strain>
    </source>
</reference>
<comment type="caution">
    <text evidence="8">The sequence shown here is derived from an EMBL/GenBank/DDBJ whole genome shotgun (WGS) entry which is preliminary data.</text>
</comment>
<dbReference type="PROSITE" id="PS51462">
    <property type="entry name" value="NUDIX"/>
    <property type="match status" value="1"/>
</dbReference>
<evidence type="ECO:0000313" key="8">
    <source>
        <dbReference type="EMBL" id="MBC3898756.1"/>
    </source>
</evidence>
<dbReference type="Proteomes" id="UP000622405">
    <property type="component" value="Unassembled WGS sequence"/>
</dbReference>
<evidence type="ECO:0000256" key="4">
    <source>
        <dbReference type="ARBA" id="ARBA00022801"/>
    </source>
</evidence>
<dbReference type="InterPro" id="IPR015797">
    <property type="entry name" value="NUDIX_hydrolase-like_dom_sf"/>
</dbReference>
<dbReference type="CDD" id="cd03426">
    <property type="entry name" value="NUDIX_CoAse_Nudt7"/>
    <property type="match status" value="1"/>
</dbReference>
<dbReference type="EMBL" id="WJBE01000002">
    <property type="protein sequence ID" value="MBC3898756.1"/>
    <property type="molecule type" value="Genomic_DNA"/>
</dbReference>
<gene>
    <name evidence="8" type="ORF">GH811_03900</name>
</gene>
<dbReference type="Gene3D" id="3.90.79.10">
    <property type="entry name" value="Nucleoside Triphosphate Pyrophosphohydrolase"/>
    <property type="match status" value="1"/>
</dbReference>
<keyword evidence="3" id="KW-0479">Metal-binding</keyword>
<comment type="cofactor">
    <cofactor evidence="1">
        <name>Mn(2+)</name>
        <dbReference type="ChEBI" id="CHEBI:29035"/>
    </cofactor>
</comment>
<keyword evidence="9" id="KW-1185">Reference proteome</keyword>
<accession>A0ABR6YUA9</accession>
<keyword evidence="6" id="KW-0464">Manganese</keyword>
<keyword evidence="5" id="KW-0460">Magnesium</keyword>
<dbReference type="SUPFAM" id="SSF55811">
    <property type="entry name" value="Nudix"/>
    <property type="match status" value="1"/>
</dbReference>